<dbReference type="Proteomes" id="UP000289738">
    <property type="component" value="Chromosome A06"/>
</dbReference>
<organism evidence="2 3">
    <name type="scientific">Arachis hypogaea</name>
    <name type="common">Peanut</name>
    <dbReference type="NCBI Taxonomy" id="3818"/>
    <lineage>
        <taxon>Eukaryota</taxon>
        <taxon>Viridiplantae</taxon>
        <taxon>Streptophyta</taxon>
        <taxon>Embryophyta</taxon>
        <taxon>Tracheophyta</taxon>
        <taxon>Spermatophyta</taxon>
        <taxon>Magnoliopsida</taxon>
        <taxon>eudicotyledons</taxon>
        <taxon>Gunneridae</taxon>
        <taxon>Pentapetalae</taxon>
        <taxon>rosids</taxon>
        <taxon>fabids</taxon>
        <taxon>Fabales</taxon>
        <taxon>Fabaceae</taxon>
        <taxon>Papilionoideae</taxon>
        <taxon>50 kb inversion clade</taxon>
        <taxon>dalbergioids sensu lato</taxon>
        <taxon>Dalbergieae</taxon>
        <taxon>Pterocarpus clade</taxon>
        <taxon>Arachis</taxon>
    </lineage>
</organism>
<dbReference type="InterPro" id="IPR002562">
    <property type="entry name" value="3'-5'_exonuclease_dom"/>
</dbReference>
<keyword evidence="3" id="KW-1185">Reference proteome</keyword>
<dbReference type="Gene3D" id="3.30.420.10">
    <property type="entry name" value="Ribonuclease H-like superfamily/Ribonuclease H"/>
    <property type="match status" value="1"/>
</dbReference>
<dbReference type="PROSITE" id="PS50967">
    <property type="entry name" value="HRDC"/>
    <property type="match status" value="1"/>
</dbReference>
<evidence type="ECO:0000259" key="1">
    <source>
        <dbReference type="PROSITE" id="PS50967"/>
    </source>
</evidence>
<dbReference type="InterPro" id="IPR044876">
    <property type="entry name" value="HRDC_dom_sf"/>
</dbReference>
<dbReference type="GO" id="GO:0003727">
    <property type="term" value="F:single-stranded RNA binding"/>
    <property type="evidence" value="ECO:0007669"/>
    <property type="project" value="TreeGrafter"/>
</dbReference>
<dbReference type="GO" id="GO:0000166">
    <property type="term" value="F:nucleotide binding"/>
    <property type="evidence" value="ECO:0007669"/>
    <property type="project" value="InterPro"/>
</dbReference>
<dbReference type="SUPFAM" id="SSF53098">
    <property type="entry name" value="Ribonuclease H-like"/>
    <property type="match status" value="1"/>
</dbReference>
<dbReference type="GO" id="GO:0071044">
    <property type="term" value="P:histone mRNA catabolic process"/>
    <property type="evidence" value="ECO:0007669"/>
    <property type="project" value="TreeGrafter"/>
</dbReference>
<dbReference type="Pfam" id="PF01612">
    <property type="entry name" value="DNA_pol_A_exo1"/>
    <property type="match status" value="2"/>
</dbReference>
<dbReference type="EMBL" id="SDMP01000006">
    <property type="protein sequence ID" value="RYR53850.1"/>
    <property type="molecule type" value="Genomic_DNA"/>
</dbReference>
<dbReference type="GO" id="GO:0000467">
    <property type="term" value="P:exonucleolytic trimming to generate mature 3'-end of 5.8S rRNA from tricistronic rRNA transcript (SSU-rRNA, 5.8S rRNA, LSU-rRNA)"/>
    <property type="evidence" value="ECO:0007669"/>
    <property type="project" value="InterPro"/>
</dbReference>
<dbReference type="Gene3D" id="1.10.150.80">
    <property type="entry name" value="HRDC domain"/>
    <property type="match status" value="1"/>
</dbReference>
<proteinExistence type="predicted"/>
<dbReference type="GO" id="GO:0000175">
    <property type="term" value="F:3'-5'-RNA exonuclease activity"/>
    <property type="evidence" value="ECO:0007669"/>
    <property type="project" value="InterPro"/>
</dbReference>
<dbReference type="SMART" id="SM00474">
    <property type="entry name" value="35EXOc"/>
    <property type="match status" value="1"/>
</dbReference>
<feature type="domain" description="HRDC" evidence="1">
    <location>
        <begin position="499"/>
        <end position="579"/>
    </location>
</feature>
<dbReference type="Pfam" id="PF00570">
    <property type="entry name" value="HRDC"/>
    <property type="match status" value="1"/>
</dbReference>
<dbReference type="SUPFAM" id="SSF47819">
    <property type="entry name" value="HRDC-like"/>
    <property type="match status" value="1"/>
</dbReference>
<dbReference type="InterPro" id="IPR036397">
    <property type="entry name" value="RNaseH_sf"/>
</dbReference>
<dbReference type="InterPro" id="IPR045092">
    <property type="entry name" value="Rrp6-like"/>
</dbReference>
<dbReference type="InterPro" id="IPR002121">
    <property type="entry name" value="HRDC_dom"/>
</dbReference>
<dbReference type="GO" id="GO:0071051">
    <property type="term" value="P:poly(A)-dependent snoRNA 3'-end processing"/>
    <property type="evidence" value="ECO:0007669"/>
    <property type="project" value="TreeGrafter"/>
</dbReference>
<name>A0A445CSD3_ARAHY</name>
<reference evidence="2 3" key="1">
    <citation type="submission" date="2019-01" db="EMBL/GenBank/DDBJ databases">
        <title>Sequencing of cultivated peanut Arachis hypogaea provides insights into genome evolution and oil improvement.</title>
        <authorList>
            <person name="Chen X."/>
        </authorList>
    </citation>
    <scope>NUCLEOTIDE SEQUENCE [LARGE SCALE GENOMIC DNA]</scope>
    <source>
        <strain evidence="3">cv. Fuhuasheng</strain>
        <tissue evidence="2">Leaves</tissue>
    </source>
</reference>
<dbReference type="GO" id="GO:0071037">
    <property type="term" value="P:nuclear polyadenylation-dependent snRNA catabolic process"/>
    <property type="evidence" value="ECO:0007669"/>
    <property type="project" value="TreeGrafter"/>
</dbReference>
<comment type="caution">
    <text evidence="2">The sequence shown here is derived from an EMBL/GenBank/DDBJ whole genome shotgun (WGS) entry which is preliminary data.</text>
</comment>
<dbReference type="GO" id="GO:0071036">
    <property type="term" value="P:nuclear polyadenylation-dependent snoRNA catabolic process"/>
    <property type="evidence" value="ECO:0007669"/>
    <property type="project" value="TreeGrafter"/>
</dbReference>
<dbReference type="PANTHER" id="PTHR12124:SF72">
    <property type="entry name" value="3'-5' EXONUCLEASE"/>
    <property type="match status" value="1"/>
</dbReference>
<dbReference type="GO" id="GO:0005730">
    <property type="term" value="C:nucleolus"/>
    <property type="evidence" value="ECO:0007669"/>
    <property type="project" value="TreeGrafter"/>
</dbReference>
<dbReference type="InterPro" id="IPR010997">
    <property type="entry name" value="HRDC-like_sf"/>
</dbReference>
<dbReference type="SMART" id="SM00341">
    <property type="entry name" value="HRDC"/>
    <property type="match status" value="1"/>
</dbReference>
<dbReference type="GO" id="GO:0000176">
    <property type="term" value="C:nuclear exosome (RNase complex)"/>
    <property type="evidence" value="ECO:0007669"/>
    <property type="project" value="TreeGrafter"/>
</dbReference>
<dbReference type="GO" id="GO:0071035">
    <property type="term" value="P:nuclear polyadenylation-dependent rRNA catabolic process"/>
    <property type="evidence" value="ECO:0007669"/>
    <property type="project" value="TreeGrafter"/>
</dbReference>
<dbReference type="InterPro" id="IPR012337">
    <property type="entry name" value="RNaseH-like_sf"/>
</dbReference>
<evidence type="ECO:0000313" key="3">
    <source>
        <dbReference type="Proteomes" id="UP000289738"/>
    </source>
</evidence>
<protein>
    <recommendedName>
        <fullName evidence="1">HRDC domain-containing protein</fullName>
    </recommendedName>
</protein>
<dbReference type="PANTHER" id="PTHR12124">
    <property type="entry name" value="POLYMYOSITIS/SCLERODERMA AUTOANTIGEN-RELATED"/>
    <property type="match status" value="1"/>
</dbReference>
<dbReference type="AlphaFoldDB" id="A0A445CSD3"/>
<evidence type="ECO:0000313" key="2">
    <source>
        <dbReference type="EMBL" id="RYR53850.1"/>
    </source>
</evidence>
<dbReference type="STRING" id="3818.A0A445CSD3"/>
<dbReference type="GO" id="GO:0071040">
    <property type="term" value="P:nuclear polyadenylation-dependent antisense transcript catabolic process"/>
    <property type="evidence" value="ECO:0007669"/>
    <property type="project" value="TreeGrafter"/>
</dbReference>
<accession>A0A445CSD3</accession>
<dbReference type="GO" id="GO:0071039">
    <property type="term" value="P:nuclear polyadenylation-dependent CUT catabolic process"/>
    <property type="evidence" value="ECO:0007669"/>
    <property type="project" value="TreeGrafter"/>
</dbReference>
<gene>
    <name evidence="2" type="ORF">Ahy_A06g029095</name>
</gene>
<dbReference type="GO" id="GO:0071038">
    <property type="term" value="P:TRAMP-dependent tRNA surveillance pathway"/>
    <property type="evidence" value="ECO:0007669"/>
    <property type="project" value="TreeGrafter"/>
</dbReference>
<sequence length="757" mass="86027">MNVDRYLKELSGSSQRIPTEQSFHHFYLNFDEFKRPIDEIARRSQSMLESIGVTTHAWNTGVDFPSDIDDAYEWVVDMNDELLEWFDESVSEVRKAREEDEEFEEVELENGFGLVRVKKEGGGVGKKKVEAAGTTETTKPKVSFHLATVRKPQDVYDIVVNNTNVPFEHIWLEKSEDDQRFIHPLEKHSYLEFVDKNLEGLVPMKPPAMECTPFKLVEDVKGLKELAAKLRAADEFAVDLEHNQYRSFQGLTCLMQISTRTEDFIVDTLKLRVHVGPYLREVFKDPTKKKVLHGADRDIVWLQRDFGIYVCNMFDTGQVCAIPNVNSTLYAITTISPPPPPLLFTITFTITITTILRHFVDSLLAASRVLKLERFSLQYLLLHLCGVTANKEYQNADWRQRPLPDVMIRYGREDTHYLLYIYDQLRIKLFALSKESESSENPLVEVYKRSYDVCMQLYEKELLTEDSYLHIYGYLGNENGSDSSVEHQFCYVSMYPVAKSFQDLDLLGLNEWRDILARSEDESTGFILPNKVLLEIAKQMPVTISGLRRLTSSKLPYVDHNLDVIVNIVRHAIQNAAPFEEAALRLKETYAAKMKEARLKAAQEASVVDAAPVEDGVEASHLLDFEHTPEEESTVIDNSTCVNISETLPFSYDLKEDCSQHEDMNGQVKIKSSCLTLELPQVVGGPIDAIADALSGDSASRNRLNPNEKVKEEIKLDRIRMSVKLEPVSAAVSADTVMIDSSIDSGCMTQNNLLGSE</sequence>